<dbReference type="Proteomes" id="UP001177769">
    <property type="component" value="Chromosome"/>
</dbReference>
<sequence>MLAGLLFAAIGGATCRAQAPERPELVFIAPTSNTLPLAEFEGNRLRAGILKDLGEAIAARLQRRARFLPLPSRRVRAALRDGEADGLCYVIPGWLDGQHDWSSVVIPDAALLAGTQQAPELAQLQELEGQAIGTVVGYRYPEVEALLGAGFVRDDAPTMLANLRKLAAQRLPYALAERTSLAYFLRQHPEAGLRTVLTLGRIDARCAFSRKARLPFGQVNQAIDDLLADGSVERILSRYR</sequence>
<dbReference type="EMBL" id="CP116346">
    <property type="protein sequence ID" value="WIT10439.1"/>
    <property type="molecule type" value="Genomic_DNA"/>
</dbReference>
<dbReference type="RefSeq" id="WP_285231507.1">
    <property type="nucleotide sequence ID" value="NZ_CP116346.1"/>
</dbReference>
<gene>
    <name evidence="1" type="ORF">PFX98_16155</name>
</gene>
<name>A0AA95NDV8_9BURK</name>
<accession>A0AA95NDV8</accession>
<evidence type="ECO:0000313" key="2">
    <source>
        <dbReference type="Proteomes" id="UP001177769"/>
    </source>
</evidence>
<dbReference type="SUPFAM" id="SSF53850">
    <property type="entry name" value="Periplasmic binding protein-like II"/>
    <property type="match status" value="1"/>
</dbReference>
<proteinExistence type="predicted"/>
<reference evidence="1" key="1">
    <citation type="submission" date="2023-01" db="EMBL/GenBank/DDBJ databases">
        <title>Whole genome sequence of Paucibacter sp. S2-9 isolated from pond sediment.</title>
        <authorList>
            <person name="Jung J.Y."/>
        </authorList>
    </citation>
    <scope>NUCLEOTIDE SEQUENCE</scope>
    <source>
        <strain evidence="1">S2-9</strain>
    </source>
</reference>
<evidence type="ECO:0000313" key="1">
    <source>
        <dbReference type="EMBL" id="WIT10439.1"/>
    </source>
</evidence>
<dbReference type="Gene3D" id="3.40.190.10">
    <property type="entry name" value="Periplasmic binding protein-like II"/>
    <property type="match status" value="2"/>
</dbReference>
<protein>
    <submittedName>
        <fullName evidence="1">Transporter substrate-binding domain-containing protein</fullName>
    </submittedName>
</protein>
<organism evidence="1 2">
    <name type="scientific">Paucibacter sediminis</name>
    <dbReference type="NCBI Taxonomy" id="3019553"/>
    <lineage>
        <taxon>Bacteria</taxon>
        <taxon>Pseudomonadati</taxon>
        <taxon>Pseudomonadota</taxon>
        <taxon>Betaproteobacteria</taxon>
        <taxon>Burkholderiales</taxon>
        <taxon>Sphaerotilaceae</taxon>
        <taxon>Roseateles</taxon>
    </lineage>
</organism>
<dbReference type="KEGG" id="pais:PFX98_16155"/>
<dbReference type="AlphaFoldDB" id="A0AA95NDV8"/>
<keyword evidence="2" id="KW-1185">Reference proteome</keyword>